<dbReference type="SUPFAM" id="SSF48498">
    <property type="entry name" value="Tetracyclin repressor-like, C-terminal domain"/>
    <property type="match status" value="1"/>
</dbReference>
<evidence type="ECO:0000256" key="1">
    <source>
        <dbReference type="ARBA" id="ARBA00023125"/>
    </source>
</evidence>
<evidence type="ECO:0000256" key="2">
    <source>
        <dbReference type="PROSITE-ProRule" id="PRU00335"/>
    </source>
</evidence>
<dbReference type="PANTHER" id="PTHR30328:SF54">
    <property type="entry name" value="HTH-TYPE TRANSCRIPTIONAL REPRESSOR SCO4008"/>
    <property type="match status" value="1"/>
</dbReference>
<dbReference type="RefSeq" id="WP_173570321.1">
    <property type="nucleotide sequence ID" value="NZ_WOSY01000008.1"/>
</dbReference>
<feature type="DNA-binding region" description="H-T-H motif" evidence="2">
    <location>
        <begin position="56"/>
        <end position="75"/>
    </location>
</feature>
<dbReference type="Proteomes" id="UP000631653">
    <property type="component" value="Unassembled WGS sequence"/>
</dbReference>
<dbReference type="InterPro" id="IPR036271">
    <property type="entry name" value="Tet_transcr_reg_TetR-rel_C_sf"/>
</dbReference>
<dbReference type="InterPro" id="IPR009057">
    <property type="entry name" value="Homeodomain-like_sf"/>
</dbReference>
<dbReference type="InterPro" id="IPR050109">
    <property type="entry name" value="HTH-type_TetR-like_transc_reg"/>
</dbReference>
<dbReference type="PANTHER" id="PTHR30328">
    <property type="entry name" value="TRANSCRIPTIONAL REPRESSOR"/>
    <property type="match status" value="1"/>
</dbReference>
<dbReference type="EMBL" id="WOSY01000008">
    <property type="protein sequence ID" value="NHN89017.1"/>
    <property type="molecule type" value="Genomic_DNA"/>
</dbReference>
<dbReference type="PRINTS" id="PR00455">
    <property type="entry name" value="HTHTETR"/>
</dbReference>
<evidence type="ECO:0000313" key="4">
    <source>
        <dbReference type="EMBL" id="NHN89017.1"/>
    </source>
</evidence>
<sequence length="232" mass="26278">MKKSSGTPKLLASVISKKTEGGNHSPPRIRDAETTQKRILAAAKREFAMNGLSGARVDIIADKADANKRMIYHYFGSKEALFTRTLEDAYMELYIAEQSLQLDHLGPVSALESLVRFTWNYYLENPEFLSLVNSANLHKAAHLQNSKVMSAINRNRAHMMEFLLKRGEDSGVFRSGVDAMQLNITIAAIGYYYLTNRFTGSIIFECNFMAPKMLKKRIDFNIDTIKRIICIE</sequence>
<gene>
    <name evidence="4" type="ORF">GOB81_10280</name>
</gene>
<dbReference type="SUPFAM" id="SSF46689">
    <property type="entry name" value="Homeodomain-like"/>
    <property type="match status" value="1"/>
</dbReference>
<keyword evidence="1 2" id="KW-0238">DNA-binding</keyword>
<evidence type="ECO:0000259" key="3">
    <source>
        <dbReference type="PROSITE" id="PS50977"/>
    </source>
</evidence>
<dbReference type="Pfam" id="PF17938">
    <property type="entry name" value="TetR_C_29"/>
    <property type="match status" value="1"/>
</dbReference>
<comment type="caution">
    <text evidence="4">The sequence shown here is derived from an EMBL/GenBank/DDBJ whole genome shotgun (WGS) entry which is preliminary data.</text>
</comment>
<dbReference type="Pfam" id="PF00440">
    <property type="entry name" value="TetR_N"/>
    <property type="match status" value="1"/>
</dbReference>
<name>A0ABX0K4V0_9PROT</name>
<dbReference type="Gene3D" id="1.10.357.10">
    <property type="entry name" value="Tetracycline Repressor, domain 2"/>
    <property type="match status" value="1"/>
</dbReference>
<accession>A0ABX0K4V0</accession>
<feature type="domain" description="HTH tetR-type" evidence="3">
    <location>
        <begin position="33"/>
        <end position="93"/>
    </location>
</feature>
<organism evidence="4 5">
    <name type="scientific">Acetobacter conturbans</name>
    <dbReference type="NCBI Taxonomy" id="1737472"/>
    <lineage>
        <taxon>Bacteria</taxon>
        <taxon>Pseudomonadati</taxon>
        <taxon>Pseudomonadota</taxon>
        <taxon>Alphaproteobacteria</taxon>
        <taxon>Acetobacterales</taxon>
        <taxon>Acetobacteraceae</taxon>
        <taxon>Acetobacter</taxon>
    </lineage>
</organism>
<dbReference type="PROSITE" id="PS50977">
    <property type="entry name" value="HTH_TETR_2"/>
    <property type="match status" value="1"/>
</dbReference>
<evidence type="ECO:0000313" key="5">
    <source>
        <dbReference type="Proteomes" id="UP000631653"/>
    </source>
</evidence>
<dbReference type="InterPro" id="IPR041474">
    <property type="entry name" value="NicS_C"/>
</dbReference>
<protein>
    <submittedName>
        <fullName evidence="4">TetR family transcriptional regulator</fullName>
    </submittedName>
</protein>
<proteinExistence type="predicted"/>
<reference evidence="4 5" key="1">
    <citation type="journal article" date="2020" name="Int. J. Syst. Evol. Microbiol.">
        <title>Novel acetic acid bacteria from cider fermentations: Acetobacter conturbans sp. nov. and Acetobacter fallax sp. nov.</title>
        <authorList>
            <person name="Sombolestani A.S."/>
            <person name="Cleenwerck I."/>
            <person name="Cnockaert M."/>
            <person name="Borremans W."/>
            <person name="Wieme A.D."/>
            <person name="De Vuyst L."/>
            <person name="Vandamme P."/>
        </authorList>
    </citation>
    <scope>NUCLEOTIDE SEQUENCE [LARGE SCALE GENOMIC DNA]</scope>
    <source>
        <strain evidence="4 5">LMG 1627</strain>
    </source>
</reference>
<keyword evidence="5" id="KW-1185">Reference proteome</keyword>
<dbReference type="InterPro" id="IPR001647">
    <property type="entry name" value="HTH_TetR"/>
</dbReference>